<feature type="region of interest" description="Disordered" evidence="2">
    <location>
        <begin position="391"/>
        <end position="462"/>
    </location>
</feature>
<feature type="signal peptide" evidence="3">
    <location>
        <begin position="1"/>
        <end position="24"/>
    </location>
</feature>
<sequence>MMSPRPATACALLLATGLSGLASAAPLQVTSGDFNSFGPSLSADGSRLAFYSASNLTGQNADNSFEVFVRDRSSGQLTQVSEHSDGGFTGGNQTPSISGDGSRIVYQHFVSSGGFSSFQTQTYDVGSHVTATLTPLGGFEQSAISHDGKTIAVDISNVGLRLYDTTSQSFVGTVTRNPMSFAMSADARFVAYQTFGRTMQLYDVATGVTTAVGPRGSSFERPALSADGSSLFFTGDFDPLGQNADHNTEIFRYDIGTQNLQQVTHTTSGNFSGVTASGDGSRIAFTTDANLTGGNADGSLEVFVYDLLADSFQQVTDTLGSFSMSAALSEDGRTIAFVSNMNIDGRNPSGASQVFVSELGPQAPRDLPEPASLALVALALGLQPVLRRLQGAPTAPKPDTAAGGSRVSGANSASSAPRHPAGGASRRQVQARRSPGQRRCLNHPPHPTFRGCPRSARQLGHD</sequence>
<proteinExistence type="inferred from homology"/>
<dbReference type="InterPro" id="IPR011659">
    <property type="entry name" value="WD40"/>
</dbReference>
<protein>
    <recommendedName>
        <fullName evidence="6">PEP-CTERM protein-sorting domain-containing protein</fullName>
    </recommendedName>
</protein>
<dbReference type="Proteomes" id="UP001200741">
    <property type="component" value="Unassembled WGS sequence"/>
</dbReference>
<accession>A0ABS8XXK6</accession>
<dbReference type="SUPFAM" id="SSF82171">
    <property type="entry name" value="DPP6 N-terminal domain-like"/>
    <property type="match status" value="1"/>
</dbReference>
<feature type="chain" id="PRO_5046740687" description="PEP-CTERM protein-sorting domain-containing protein" evidence="3">
    <location>
        <begin position="25"/>
        <end position="462"/>
    </location>
</feature>
<name>A0ABS8XXK6_9BURK</name>
<dbReference type="Pfam" id="PF07676">
    <property type="entry name" value="PD40"/>
    <property type="match status" value="3"/>
</dbReference>
<reference evidence="4 5" key="1">
    <citation type="submission" date="2021-12" db="EMBL/GenBank/DDBJ databases">
        <title>Genome seq of P8.</title>
        <authorList>
            <person name="Seo T."/>
        </authorList>
    </citation>
    <scope>NUCLEOTIDE SEQUENCE [LARGE SCALE GENOMIC DNA]</scope>
    <source>
        <strain evidence="4 5">P8</strain>
    </source>
</reference>
<keyword evidence="3" id="KW-0732">Signal</keyword>
<dbReference type="PANTHER" id="PTHR36842:SF1">
    <property type="entry name" value="PROTEIN TOLB"/>
    <property type="match status" value="1"/>
</dbReference>
<dbReference type="Gene3D" id="2.120.10.30">
    <property type="entry name" value="TolB, C-terminal domain"/>
    <property type="match status" value="2"/>
</dbReference>
<evidence type="ECO:0000313" key="5">
    <source>
        <dbReference type="Proteomes" id="UP001200741"/>
    </source>
</evidence>
<evidence type="ECO:0000313" key="4">
    <source>
        <dbReference type="EMBL" id="MCE4557396.1"/>
    </source>
</evidence>
<dbReference type="InterPro" id="IPR011042">
    <property type="entry name" value="6-blade_b-propeller_TolB-like"/>
</dbReference>
<organism evidence="4 5">
    <name type="scientific">Pelomonas cellulosilytica</name>
    <dbReference type="NCBI Taxonomy" id="2906762"/>
    <lineage>
        <taxon>Bacteria</taxon>
        <taxon>Pseudomonadati</taxon>
        <taxon>Pseudomonadota</taxon>
        <taxon>Betaproteobacteria</taxon>
        <taxon>Burkholderiales</taxon>
        <taxon>Sphaerotilaceae</taxon>
        <taxon>Roseateles</taxon>
    </lineage>
</organism>
<keyword evidence="5" id="KW-1185">Reference proteome</keyword>
<comment type="similarity">
    <text evidence="1">Belongs to the TolB family.</text>
</comment>
<gene>
    <name evidence="4" type="ORF">LXT13_23665</name>
</gene>
<dbReference type="EMBL" id="JAJTWU010000010">
    <property type="protein sequence ID" value="MCE4557396.1"/>
    <property type="molecule type" value="Genomic_DNA"/>
</dbReference>
<evidence type="ECO:0000256" key="1">
    <source>
        <dbReference type="ARBA" id="ARBA00009820"/>
    </source>
</evidence>
<dbReference type="PANTHER" id="PTHR36842">
    <property type="entry name" value="PROTEIN TOLB HOMOLOG"/>
    <property type="match status" value="1"/>
</dbReference>
<dbReference type="RefSeq" id="WP_233374776.1">
    <property type="nucleotide sequence ID" value="NZ_JAJTWU010000010.1"/>
</dbReference>
<evidence type="ECO:0000256" key="2">
    <source>
        <dbReference type="SAM" id="MobiDB-lite"/>
    </source>
</evidence>
<comment type="caution">
    <text evidence="4">The sequence shown here is derived from an EMBL/GenBank/DDBJ whole genome shotgun (WGS) entry which is preliminary data.</text>
</comment>
<evidence type="ECO:0000256" key="3">
    <source>
        <dbReference type="SAM" id="SignalP"/>
    </source>
</evidence>
<evidence type="ECO:0008006" key="6">
    <source>
        <dbReference type="Google" id="ProtNLM"/>
    </source>
</evidence>